<dbReference type="SUPFAM" id="SSF82693">
    <property type="entry name" value="Multidrug efflux transporter AcrB pore domain, PN1, PN2, PC1 and PC2 subdomains"/>
    <property type="match status" value="2"/>
</dbReference>
<proteinExistence type="predicted"/>
<reference evidence="2" key="1">
    <citation type="submission" date="2017-08" db="EMBL/GenBank/DDBJ databases">
        <authorList>
            <person name="Imhoff J.F."/>
            <person name="Rahn T."/>
            <person name="Kuenzel S."/>
            <person name="Neulinger S.C."/>
        </authorList>
    </citation>
    <scope>NUCLEOTIDE SEQUENCE</scope>
    <source>
        <strain evidence="2">DSM 9154</strain>
    </source>
</reference>
<dbReference type="Pfam" id="PF00873">
    <property type="entry name" value="ACR_tran"/>
    <property type="match status" value="1"/>
</dbReference>
<dbReference type="Gene3D" id="3.30.2090.10">
    <property type="entry name" value="Multidrug efflux transporter AcrB TolC docking domain, DN and DC subdomains"/>
    <property type="match status" value="2"/>
</dbReference>
<dbReference type="Gene3D" id="1.20.1640.10">
    <property type="entry name" value="Multidrug efflux transporter AcrB transmembrane domain"/>
    <property type="match status" value="2"/>
</dbReference>
<evidence type="ECO:0000313" key="2">
    <source>
        <dbReference type="EMBL" id="MBK1696419.1"/>
    </source>
</evidence>
<feature type="transmembrane region" description="Helical" evidence="1">
    <location>
        <begin position="901"/>
        <end position="926"/>
    </location>
</feature>
<feature type="transmembrane region" description="Helical" evidence="1">
    <location>
        <begin position="519"/>
        <end position="539"/>
    </location>
</feature>
<dbReference type="Gene3D" id="3.30.70.1320">
    <property type="entry name" value="Multidrug efflux transporter AcrB pore domain like"/>
    <property type="match status" value="1"/>
</dbReference>
<feature type="transmembrane region" description="Helical" evidence="1">
    <location>
        <begin position="875"/>
        <end position="895"/>
    </location>
</feature>
<keyword evidence="1" id="KW-0472">Membrane</keyword>
<dbReference type="GO" id="GO:0042910">
    <property type="term" value="F:xenobiotic transmembrane transporter activity"/>
    <property type="evidence" value="ECO:0007669"/>
    <property type="project" value="TreeGrafter"/>
</dbReference>
<keyword evidence="1" id="KW-1133">Transmembrane helix</keyword>
<comment type="caution">
    <text evidence="2">The sequence shown here is derived from an EMBL/GenBank/DDBJ whole genome shotgun (WGS) entry which is preliminary data.</text>
</comment>
<feature type="transmembrane region" description="Helical" evidence="1">
    <location>
        <begin position="447"/>
        <end position="471"/>
    </location>
</feature>
<dbReference type="SUPFAM" id="SSF82714">
    <property type="entry name" value="Multidrug efflux transporter AcrB TolC docking domain, DN and DC subdomains"/>
    <property type="match status" value="2"/>
</dbReference>
<dbReference type="Gene3D" id="3.30.70.1440">
    <property type="entry name" value="Multidrug efflux transporter AcrB pore domain"/>
    <property type="match status" value="1"/>
</dbReference>
<name>A0A934UZH6_9PROT</name>
<sequence length="1028" mass="111493">MARHRVAPNLLMAVLLIGGLLMTTQIRQEVFPEFQADSVIVQVPYPGASPSEVEQGVILAVEEAVQGIIGVEEVTSTAREGSATITAEVQQSADYQRVYQDVRQAVDSITTFPDDAEEPDLRSKKWRRDVLDMQIFGDVDRDVLREAAERVRDSLIQADGVTQVGLEGIREFRVLIDVPQDSLRAYDLTLEEVRQIVADSALDRAGGSLETGKGEFLVRLKERKEWADEFAQIPVVTSKSGSIVRLGDIAEVRNGFSETDEAAWYNGTPAIGVEVFRVGNETPTGVSQAVHDALPEVLSELPPQIDVTIQDDASEVYQQRIDLLLKNGFMGLCLVLVLLSLFLEFKLAFWVTVGIPVAFVGTFIFMPVLDVSINMVSLFAFILALGIVVDDAIVAGENIYEHRQRGMGAIEAAIHGARDIAVPIAFSILTNVVAFLPMALIPGAWGQIWAVIPAIVATALLISWVEAMLILPAHLGHVRPNPTTGIGARLHAWQRIFADGLQSVTERGFGPLLAVAMRLRYLTIAAAIAILAVVVAIPVSGRMGFILMPEVEASVAEATAVMPVGAPDSRREKVRETLVAAAETVLAENGGTQLGDGTYAEIESDQIEVRVYLSPPDVRPISTRAFTEKWRDQVGELSGVEYIRYSSQGGPGGGPSLSVELSHPDVDTLERAASDLAQRMSGLAPVKDVDDGTGDGKPQLDITLTEEARALGLSAAEIGRQVRGQFYGLEAVKQQRGRNEVTALVRAPESERDGLEDIEDMLIQVPGGGTVPLTQVANINRDRAYTKITRRDGRRTVTVTANVTPIEATSRVTATLRAEMLPQLTADYPGLDYAFEGRQASMREALDSFVYTVSAGLFLIFALLAIPLHSYVQPLIVMTAIPFGVVGAILGHLLMGYALSIISIMGMIALGGVVVNGALVMIDYANRRLNEGHDAFTAMHMAGVRRFRPILLTTLTTFGGLAPMIFETSRQARFLIPMALSLGYGILFATAILLLLTPCLYLVLDDLRRLPERLGLTRTALPDRDPAE</sequence>
<dbReference type="PANTHER" id="PTHR32063:SF33">
    <property type="entry name" value="RND SUPERFAMILY EFFLUX PUMP PERMEASE COMPONENT"/>
    <property type="match status" value="1"/>
</dbReference>
<dbReference type="EMBL" id="NRRE01000017">
    <property type="protein sequence ID" value="MBK1696419.1"/>
    <property type="molecule type" value="Genomic_DNA"/>
</dbReference>
<feature type="transmembrane region" description="Helical" evidence="1">
    <location>
        <begin position="349"/>
        <end position="369"/>
    </location>
</feature>
<organism evidence="2 3">
    <name type="scientific">Rhodovibrio salinarum</name>
    <dbReference type="NCBI Taxonomy" id="1087"/>
    <lineage>
        <taxon>Bacteria</taxon>
        <taxon>Pseudomonadati</taxon>
        <taxon>Pseudomonadota</taxon>
        <taxon>Alphaproteobacteria</taxon>
        <taxon>Rhodospirillales</taxon>
        <taxon>Rhodovibrionaceae</taxon>
        <taxon>Rhodovibrio</taxon>
    </lineage>
</organism>
<dbReference type="AlphaFoldDB" id="A0A934UZH6"/>
<evidence type="ECO:0000313" key="3">
    <source>
        <dbReference type="Proteomes" id="UP000778970"/>
    </source>
</evidence>
<accession>A0A934UZH6</accession>
<protein>
    <submittedName>
        <fullName evidence="2">AcrB/AcrD/AcrF family protein</fullName>
    </submittedName>
</protein>
<feature type="transmembrane region" description="Helical" evidence="1">
    <location>
        <begin position="420"/>
        <end position="441"/>
    </location>
</feature>
<feature type="transmembrane region" description="Helical" evidence="1">
    <location>
        <begin position="375"/>
        <end position="400"/>
    </location>
</feature>
<gene>
    <name evidence="2" type="ORF">CKO21_04080</name>
</gene>
<feature type="transmembrane region" description="Helical" evidence="1">
    <location>
        <begin position="323"/>
        <end position="342"/>
    </location>
</feature>
<feature type="transmembrane region" description="Helical" evidence="1">
    <location>
        <begin position="849"/>
        <end position="868"/>
    </location>
</feature>
<dbReference type="GO" id="GO:0005886">
    <property type="term" value="C:plasma membrane"/>
    <property type="evidence" value="ECO:0007669"/>
    <property type="project" value="TreeGrafter"/>
</dbReference>
<dbReference type="PRINTS" id="PR00702">
    <property type="entry name" value="ACRIFLAVINRP"/>
</dbReference>
<feature type="transmembrane region" description="Helical" evidence="1">
    <location>
        <begin position="947"/>
        <end position="966"/>
    </location>
</feature>
<evidence type="ECO:0000256" key="1">
    <source>
        <dbReference type="SAM" id="Phobius"/>
    </source>
</evidence>
<reference evidence="2" key="2">
    <citation type="journal article" date="2020" name="Microorganisms">
        <title>Osmotic Adaptation and Compatible Solute Biosynthesis of Phototrophic Bacteria as Revealed from Genome Analyses.</title>
        <authorList>
            <person name="Imhoff J.F."/>
            <person name="Rahn T."/>
            <person name="Kunzel S."/>
            <person name="Keller A."/>
            <person name="Neulinger S.C."/>
        </authorList>
    </citation>
    <scope>NUCLEOTIDE SEQUENCE</scope>
    <source>
        <strain evidence="2">DSM 9154</strain>
    </source>
</reference>
<keyword evidence="1" id="KW-0812">Transmembrane</keyword>
<dbReference type="Proteomes" id="UP000778970">
    <property type="component" value="Unassembled WGS sequence"/>
</dbReference>
<dbReference type="InterPro" id="IPR027463">
    <property type="entry name" value="AcrB_DN_DC_subdom"/>
</dbReference>
<dbReference type="Gene3D" id="3.30.70.1430">
    <property type="entry name" value="Multidrug efflux transporter AcrB pore domain"/>
    <property type="match status" value="2"/>
</dbReference>
<dbReference type="InterPro" id="IPR001036">
    <property type="entry name" value="Acrflvin-R"/>
</dbReference>
<keyword evidence="3" id="KW-1185">Reference proteome</keyword>
<dbReference type="PANTHER" id="PTHR32063">
    <property type="match status" value="1"/>
</dbReference>
<dbReference type="SUPFAM" id="SSF82866">
    <property type="entry name" value="Multidrug efflux transporter AcrB transmembrane domain"/>
    <property type="match status" value="2"/>
</dbReference>
<feature type="transmembrane region" description="Helical" evidence="1">
    <location>
        <begin position="978"/>
        <end position="1004"/>
    </location>
</feature>